<feature type="repeat" description="ANK" evidence="3">
    <location>
        <begin position="115"/>
        <end position="147"/>
    </location>
</feature>
<evidence type="ECO:0000256" key="2">
    <source>
        <dbReference type="ARBA" id="ARBA00023043"/>
    </source>
</evidence>
<evidence type="ECO:0000313" key="4">
    <source>
        <dbReference type="EMBL" id="QDU71998.1"/>
    </source>
</evidence>
<keyword evidence="5" id="KW-1185">Reference proteome</keyword>
<name>A0A518BYG5_9BACT</name>
<dbReference type="OrthoDB" id="6692170at2"/>
<dbReference type="AlphaFoldDB" id="A0A518BYG5"/>
<accession>A0A518BYG5</accession>
<dbReference type="Pfam" id="PF12796">
    <property type="entry name" value="Ank_2"/>
    <property type="match status" value="1"/>
</dbReference>
<dbReference type="PANTHER" id="PTHR24198:SF165">
    <property type="entry name" value="ANKYRIN REPEAT-CONTAINING PROTEIN-RELATED"/>
    <property type="match status" value="1"/>
</dbReference>
<dbReference type="Pfam" id="PF00023">
    <property type="entry name" value="Ank"/>
    <property type="match status" value="1"/>
</dbReference>
<protein>
    <submittedName>
        <fullName evidence="4">Ankyrin repeats (3 copies)</fullName>
    </submittedName>
</protein>
<feature type="repeat" description="ANK" evidence="3">
    <location>
        <begin position="82"/>
        <end position="114"/>
    </location>
</feature>
<evidence type="ECO:0000313" key="5">
    <source>
        <dbReference type="Proteomes" id="UP000320386"/>
    </source>
</evidence>
<dbReference type="PANTHER" id="PTHR24198">
    <property type="entry name" value="ANKYRIN REPEAT AND PROTEIN KINASE DOMAIN-CONTAINING PROTEIN"/>
    <property type="match status" value="1"/>
</dbReference>
<dbReference type="EMBL" id="CP036280">
    <property type="protein sequence ID" value="QDU71998.1"/>
    <property type="molecule type" value="Genomic_DNA"/>
</dbReference>
<dbReference type="InterPro" id="IPR002110">
    <property type="entry name" value="Ankyrin_rpt"/>
</dbReference>
<dbReference type="InterPro" id="IPR036770">
    <property type="entry name" value="Ankyrin_rpt-contain_sf"/>
</dbReference>
<dbReference type="PROSITE" id="PS50297">
    <property type="entry name" value="ANK_REP_REGION"/>
    <property type="match status" value="4"/>
</dbReference>
<organism evidence="4 5">
    <name type="scientific">Mucisphaera calidilacus</name>
    <dbReference type="NCBI Taxonomy" id="2527982"/>
    <lineage>
        <taxon>Bacteria</taxon>
        <taxon>Pseudomonadati</taxon>
        <taxon>Planctomycetota</taxon>
        <taxon>Phycisphaerae</taxon>
        <taxon>Phycisphaerales</taxon>
        <taxon>Phycisphaeraceae</taxon>
        <taxon>Mucisphaera</taxon>
    </lineage>
</organism>
<feature type="repeat" description="ANK" evidence="3">
    <location>
        <begin position="148"/>
        <end position="176"/>
    </location>
</feature>
<keyword evidence="2 3" id="KW-0040">ANK repeat</keyword>
<feature type="repeat" description="ANK" evidence="3">
    <location>
        <begin position="184"/>
        <end position="218"/>
    </location>
</feature>
<dbReference type="SMART" id="SM00248">
    <property type="entry name" value="ANK"/>
    <property type="match status" value="5"/>
</dbReference>
<evidence type="ECO:0000256" key="3">
    <source>
        <dbReference type="PROSITE-ProRule" id="PRU00023"/>
    </source>
</evidence>
<dbReference type="SUPFAM" id="SSF48403">
    <property type="entry name" value="Ankyrin repeat"/>
    <property type="match status" value="1"/>
</dbReference>
<evidence type="ECO:0000256" key="1">
    <source>
        <dbReference type="ARBA" id="ARBA00022737"/>
    </source>
</evidence>
<reference evidence="4 5" key="1">
    <citation type="submission" date="2019-02" db="EMBL/GenBank/DDBJ databases">
        <title>Deep-cultivation of Planctomycetes and their phenomic and genomic characterization uncovers novel biology.</title>
        <authorList>
            <person name="Wiegand S."/>
            <person name="Jogler M."/>
            <person name="Boedeker C."/>
            <person name="Pinto D."/>
            <person name="Vollmers J."/>
            <person name="Rivas-Marin E."/>
            <person name="Kohn T."/>
            <person name="Peeters S.H."/>
            <person name="Heuer A."/>
            <person name="Rast P."/>
            <person name="Oberbeckmann S."/>
            <person name="Bunk B."/>
            <person name="Jeske O."/>
            <person name="Meyerdierks A."/>
            <person name="Storesund J.E."/>
            <person name="Kallscheuer N."/>
            <person name="Luecker S."/>
            <person name="Lage O.M."/>
            <person name="Pohl T."/>
            <person name="Merkel B.J."/>
            <person name="Hornburger P."/>
            <person name="Mueller R.-W."/>
            <person name="Bruemmer F."/>
            <person name="Labrenz M."/>
            <person name="Spormann A.M."/>
            <person name="Op den Camp H."/>
            <person name="Overmann J."/>
            <person name="Amann R."/>
            <person name="Jetten M.S.M."/>
            <person name="Mascher T."/>
            <person name="Medema M.H."/>
            <person name="Devos D.P."/>
            <person name="Kaster A.-K."/>
            <person name="Ovreas L."/>
            <person name="Rohde M."/>
            <person name="Galperin M.Y."/>
            <person name="Jogler C."/>
        </authorList>
    </citation>
    <scope>NUCLEOTIDE SEQUENCE [LARGE SCALE GENOMIC DNA]</scope>
    <source>
        <strain evidence="4 5">Pan265</strain>
    </source>
</reference>
<dbReference type="Proteomes" id="UP000320386">
    <property type="component" value="Chromosome"/>
</dbReference>
<dbReference type="PROSITE" id="PS50088">
    <property type="entry name" value="ANK_REPEAT"/>
    <property type="match status" value="4"/>
</dbReference>
<dbReference type="Gene3D" id="1.25.40.20">
    <property type="entry name" value="Ankyrin repeat-containing domain"/>
    <property type="match status" value="3"/>
</dbReference>
<proteinExistence type="predicted"/>
<gene>
    <name evidence="4" type="ORF">Pan265_18570</name>
</gene>
<sequence length="242" mass="25930">MVRPADLFAAIEQNDDSTIRELVAANERVLHTHVGQQRDWGIELCLPLHLAAEVASPQTVALLLDLGAMPDGRTRFETPLHAMRTALHLAASRGDTTIITQLLDAGAEIEVRDADGRSPLTNAAAAGHADALSLLIEREARVDAPDNAARTPLHHAIRALSQGAVAVLLDAGANANHTIPKDPENHTPLHRCVAEGEPALNIARLLLDHGADPAIADPRDQKTALDRATERGIQSFIDLLTR</sequence>
<dbReference type="RefSeq" id="WP_145446186.1">
    <property type="nucleotide sequence ID" value="NZ_CP036280.1"/>
</dbReference>
<keyword evidence="1" id="KW-0677">Repeat</keyword>
<dbReference type="KEGG" id="mcad:Pan265_18570"/>